<evidence type="ECO:0000256" key="3">
    <source>
        <dbReference type="ARBA" id="ARBA00008562"/>
    </source>
</evidence>
<keyword evidence="7 11" id="KW-0274">FAD</keyword>
<organism evidence="15 16">
    <name type="scientific">Kaistia soli DSM 19436</name>
    <dbReference type="NCBI Taxonomy" id="1122133"/>
    <lineage>
        <taxon>Bacteria</taxon>
        <taxon>Pseudomonadati</taxon>
        <taxon>Pseudomonadota</taxon>
        <taxon>Alphaproteobacteria</taxon>
        <taxon>Hyphomicrobiales</taxon>
        <taxon>Kaistiaceae</taxon>
        <taxon>Kaistia</taxon>
    </lineage>
</organism>
<dbReference type="InterPro" id="IPR005288">
    <property type="entry name" value="NadB"/>
</dbReference>
<dbReference type="InterPro" id="IPR036188">
    <property type="entry name" value="FAD/NAD-bd_sf"/>
</dbReference>
<comment type="cofactor">
    <cofactor evidence="1 11">
        <name>FAD</name>
        <dbReference type="ChEBI" id="CHEBI:57692"/>
    </cofactor>
</comment>
<feature type="domain" description="Fumarate reductase/succinate dehydrogenase flavoprotein-like C-terminal" evidence="14">
    <location>
        <begin position="457"/>
        <end position="487"/>
    </location>
</feature>
<evidence type="ECO:0000313" key="15">
    <source>
        <dbReference type="EMBL" id="SHF97836.1"/>
    </source>
</evidence>
<dbReference type="FunFam" id="3.90.700.10:FF:000002">
    <property type="entry name" value="L-aspartate oxidase"/>
    <property type="match status" value="1"/>
</dbReference>
<dbReference type="Pfam" id="PF00890">
    <property type="entry name" value="FAD_binding_2"/>
    <property type="match status" value="1"/>
</dbReference>
<dbReference type="NCBIfam" id="NF005701">
    <property type="entry name" value="PRK07512.1"/>
    <property type="match status" value="1"/>
</dbReference>
<dbReference type="PANTHER" id="PTHR42716:SF2">
    <property type="entry name" value="L-ASPARTATE OXIDASE, CHLOROPLASTIC"/>
    <property type="match status" value="1"/>
</dbReference>
<dbReference type="Gene3D" id="3.90.700.10">
    <property type="entry name" value="Succinate dehydrogenase/fumarate reductase flavoprotein, catalytic domain"/>
    <property type="match status" value="1"/>
</dbReference>
<evidence type="ECO:0000256" key="9">
    <source>
        <dbReference type="ARBA" id="ARBA00048305"/>
    </source>
</evidence>
<dbReference type="Proteomes" id="UP000184485">
    <property type="component" value="Unassembled WGS sequence"/>
</dbReference>
<keyword evidence="5 11" id="KW-0285">Flavoprotein</keyword>
<dbReference type="GO" id="GO:0005737">
    <property type="term" value="C:cytoplasm"/>
    <property type="evidence" value="ECO:0007669"/>
    <property type="project" value="UniProtKB-SubCell"/>
</dbReference>
<evidence type="ECO:0000256" key="12">
    <source>
        <dbReference type="SAM" id="MobiDB-lite"/>
    </source>
</evidence>
<evidence type="ECO:0000256" key="10">
    <source>
        <dbReference type="NCBIfam" id="TIGR00551"/>
    </source>
</evidence>
<dbReference type="InterPro" id="IPR037099">
    <property type="entry name" value="Fum_R/Succ_DH_flav-like_C_sf"/>
</dbReference>
<dbReference type="InterPro" id="IPR015939">
    <property type="entry name" value="Fum_Rdtase/Succ_DH_flav-like_C"/>
</dbReference>
<sequence length="515" mass="52523">MSADLAVLAGQPVIVGAGLAGLATALFLAPQPVVLLTKAPLGGEASSPWAQGGMAASMGDDDSPALHHEDTLAAGDGLCDAAAVRRIVEAAPGAIARLAALGVEFDRHESGFRLGLEAAHSRNRIVHADGDGTGREIIRALVEAVRRTPSITALEHVEARRLLLDGEGRVAGILIAGPDGAAVLPTTRVVLATGGIGGLYEETTNPLACFGQGLALAARVGAVIADPEFVQFHPTAFATAARPMKLISEAVRGEGALLIDEDGRRFLAAEPGAELAPRDVVARAVWRELAAGHSVFLDARARPGAGFSTRFPAIARFCSEAGLDPARDPIPIRPAAHYHMGGIAVDAAGRSSVEGLWAAGEVASTGLHGANRLASNSLTEAAVAAAAVAESLKAVPARPFRPTPLAEVPAAADPSSVRPVLSRHAGVLRDGEGLASAVAALLPRALGNSAAADPALVGLMIAVAAFERRESRGAHSRTDYPERASAALRTRITASAALAAARDIAETVFPSARSA</sequence>
<evidence type="ECO:0000259" key="14">
    <source>
        <dbReference type="Pfam" id="PF02910"/>
    </source>
</evidence>
<dbReference type="InterPro" id="IPR003953">
    <property type="entry name" value="FAD-dep_OxRdtase_2_FAD-bd"/>
</dbReference>
<accession>A0A1M5G2A5</accession>
<dbReference type="PANTHER" id="PTHR42716">
    <property type="entry name" value="L-ASPARTATE OXIDASE"/>
    <property type="match status" value="1"/>
</dbReference>
<keyword evidence="8 11" id="KW-0560">Oxidoreductase</keyword>
<dbReference type="EMBL" id="FQUP01000003">
    <property type="protein sequence ID" value="SHF97836.1"/>
    <property type="molecule type" value="Genomic_DNA"/>
</dbReference>
<dbReference type="SUPFAM" id="SSF51905">
    <property type="entry name" value="FAD/NAD(P)-binding domain"/>
    <property type="match status" value="1"/>
</dbReference>
<gene>
    <name evidence="15" type="ORF">SAMN02745157_3255</name>
</gene>
<dbReference type="Pfam" id="PF02910">
    <property type="entry name" value="Succ_DH_flav_C"/>
    <property type="match status" value="1"/>
</dbReference>
<comment type="function">
    <text evidence="11">Catalyzes the oxidation of L-aspartate to iminoaspartate.</text>
</comment>
<evidence type="ECO:0000256" key="5">
    <source>
        <dbReference type="ARBA" id="ARBA00022630"/>
    </source>
</evidence>
<comment type="similarity">
    <text evidence="3 11">Belongs to the FAD-dependent oxidoreductase 2 family. NadB subfamily.</text>
</comment>
<dbReference type="OrthoDB" id="9806724at2"/>
<evidence type="ECO:0000259" key="13">
    <source>
        <dbReference type="Pfam" id="PF00890"/>
    </source>
</evidence>
<feature type="domain" description="FAD-dependent oxidoreductase 2 FAD-binding" evidence="13">
    <location>
        <begin position="13"/>
        <end position="378"/>
    </location>
</feature>
<evidence type="ECO:0000256" key="2">
    <source>
        <dbReference type="ARBA" id="ARBA00004950"/>
    </source>
</evidence>
<evidence type="ECO:0000256" key="8">
    <source>
        <dbReference type="ARBA" id="ARBA00023002"/>
    </source>
</evidence>
<comment type="catalytic activity">
    <reaction evidence="9">
        <text>L-aspartate + O2 = iminosuccinate + H2O2</text>
        <dbReference type="Rhea" id="RHEA:25876"/>
        <dbReference type="ChEBI" id="CHEBI:15379"/>
        <dbReference type="ChEBI" id="CHEBI:16240"/>
        <dbReference type="ChEBI" id="CHEBI:29991"/>
        <dbReference type="ChEBI" id="CHEBI:77875"/>
        <dbReference type="EC" id="1.4.3.16"/>
    </reaction>
    <physiologicalReaction direction="left-to-right" evidence="9">
        <dbReference type="Rhea" id="RHEA:25877"/>
    </physiologicalReaction>
</comment>
<dbReference type="InterPro" id="IPR027477">
    <property type="entry name" value="Succ_DH/fumarate_Rdtase_cat_sf"/>
</dbReference>
<dbReference type="SUPFAM" id="SSF46977">
    <property type="entry name" value="Succinate dehydrogenase/fumarate reductase flavoprotein C-terminal domain"/>
    <property type="match status" value="1"/>
</dbReference>
<dbReference type="STRING" id="1122133.SAMN02745157_3255"/>
<evidence type="ECO:0000256" key="6">
    <source>
        <dbReference type="ARBA" id="ARBA00022642"/>
    </source>
</evidence>
<dbReference type="SUPFAM" id="SSF56425">
    <property type="entry name" value="Succinate dehydrogenase/fumarate reductase flavoprotein, catalytic domain"/>
    <property type="match status" value="1"/>
</dbReference>
<comment type="pathway">
    <text evidence="2 11">Cofactor biosynthesis; NAD(+) biosynthesis; iminoaspartate from L-aspartate (oxidase route): step 1/1.</text>
</comment>
<dbReference type="Gene3D" id="3.50.50.60">
    <property type="entry name" value="FAD/NAD(P)-binding domain"/>
    <property type="match status" value="1"/>
</dbReference>
<dbReference type="Gene3D" id="1.20.58.100">
    <property type="entry name" value="Fumarate reductase/succinate dehydrogenase flavoprotein-like, C-terminal domain"/>
    <property type="match status" value="1"/>
</dbReference>
<name>A0A1M5G2A5_9HYPH</name>
<dbReference type="GO" id="GO:0008734">
    <property type="term" value="F:L-aspartate oxidase activity"/>
    <property type="evidence" value="ECO:0007669"/>
    <property type="project" value="UniProtKB-UniRule"/>
</dbReference>
<protein>
    <recommendedName>
        <fullName evidence="4 10">L-aspartate oxidase</fullName>
        <ecNumber evidence="4 10">1.4.3.16</ecNumber>
    </recommendedName>
</protein>
<dbReference type="AlphaFoldDB" id="A0A1M5G2A5"/>
<feature type="region of interest" description="Disordered" evidence="12">
    <location>
        <begin position="50"/>
        <end position="69"/>
    </location>
</feature>
<dbReference type="GO" id="GO:0034628">
    <property type="term" value="P:'de novo' NAD+ biosynthetic process from L-aspartate"/>
    <property type="evidence" value="ECO:0007669"/>
    <property type="project" value="TreeGrafter"/>
</dbReference>
<dbReference type="EC" id="1.4.3.16" evidence="4 10"/>
<dbReference type="PRINTS" id="PR00368">
    <property type="entry name" value="FADPNR"/>
</dbReference>
<dbReference type="NCBIfam" id="TIGR00551">
    <property type="entry name" value="nadB"/>
    <property type="match status" value="1"/>
</dbReference>
<keyword evidence="6 11" id="KW-0662">Pyridine nucleotide biosynthesis</keyword>
<comment type="subcellular location">
    <subcellularLocation>
        <location evidence="11">Cytoplasm</location>
    </subcellularLocation>
</comment>
<dbReference type="RefSeq" id="WP_073054712.1">
    <property type="nucleotide sequence ID" value="NZ_FQUP01000003.1"/>
</dbReference>
<evidence type="ECO:0000256" key="11">
    <source>
        <dbReference type="RuleBase" id="RU362049"/>
    </source>
</evidence>
<evidence type="ECO:0000313" key="16">
    <source>
        <dbReference type="Proteomes" id="UP000184485"/>
    </source>
</evidence>
<dbReference type="UniPathway" id="UPA00253">
    <property type="reaction ID" value="UER00326"/>
</dbReference>
<keyword evidence="16" id="KW-1185">Reference proteome</keyword>
<evidence type="ECO:0000256" key="4">
    <source>
        <dbReference type="ARBA" id="ARBA00012173"/>
    </source>
</evidence>
<proteinExistence type="inferred from homology"/>
<reference evidence="15 16" key="1">
    <citation type="submission" date="2016-11" db="EMBL/GenBank/DDBJ databases">
        <authorList>
            <person name="Jaros S."/>
            <person name="Januszkiewicz K."/>
            <person name="Wedrychowicz H."/>
        </authorList>
    </citation>
    <scope>NUCLEOTIDE SEQUENCE [LARGE SCALE GENOMIC DNA]</scope>
    <source>
        <strain evidence="15 16">DSM 19436</strain>
    </source>
</reference>
<evidence type="ECO:0000256" key="7">
    <source>
        <dbReference type="ARBA" id="ARBA00022827"/>
    </source>
</evidence>
<evidence type="ECO:0000256" key="1">
    <source>
        <dbReference type="ARBA" id="ARBA00001974"/>
    </source>
</evidence>